<reference evidence="2 3" key="1">
    <citation type="journal article" date="2010" name="Environ. Microbiol.">
        <title>Genomic analysis of oceanic cyanobacterial myoviruses compared with T4-like myoviruses from diverse hosts and environments.</title>
        <authorList>
            <person name="Sullivan M.B."/>
            <person name="Huang K.H."/>
            <person name="Ignacio-Espinoza J.C."/>
            <person name="Berlin A.M."/>
            <person name="Kelly L."/>
            <person name="Weigele P.R."/>
            <person name="DeFrancesco A.S."/>
            <person name="Kern S.E."/>
            <person name="Thompson L.R."/>
            <person name="Young S."/>
            <person name="Yandava C."/>
            <person name="Fu R."/>
            <person name="Krastins B."/>
            <person name="Chase M."/>
            <person name="Sarracino D."/>
            <person name="Osburne M.S."/>
            <person name="Henn M.R."/>
            <person name="Chisholm S.W."/>
        </authorList>
    </citation>
    <scope>NUCLEOTIDE SEQUENCE [LARGE SCALE GENOMIC DNA]</scope>
    <source>
        <strain evidence="2">NATL1A-15</strain>
    </source>
</reference>
<dbReference type="InterPro" id="IPR043129">
    <property type="entry name" value="ATPase_NBD"/>
</dbReference>
<dbReference type="OrthoDB" id="3239at10239"/>
<sequence length="498" mass="56856">MNFLGIRLDAHDSSITYTKDSSVWYYKHERDLQQKHYAPQNLTSWAHLFDPKDVDAIGIVLDCDMHPRIQTDENKLVEEIEIPVFRDIGYDCPIYRIDHHYAHKLSAWPLGIESDVDFVYDGFGDNKVTFTGYHGDERFLKYTTETAPSFGLVLGHLGGHILELQGNLNDMAGKVMALKAYGKLTPQWLEENCKFNNIGIEGIQKLWDLDYVKNLVDEGHHNKDKVTDHIQFCHEITENIIVNHFIKHSKPDDNILYSGGVALNTIVNAKIKKERPNLHIIPHCADEGLTLGIVEWLRRHYGQPEFDRSGFPFWQSDEAPAERPSPKTITQVAEYLADGKIVGWYQGHGELGPRALGNRSILMRPDLADGKDILNERVKHREWFRPFGASVIEEKVSDYFDWKGKSDYMLYCMDVRDPETFKSITHVDGTCRPQTVGEDKEDFYNLISVFEELTGLPMVLNTSLNNGGKPIAGRVSDALQLLHDTDLDVLCVGDTIYH</sequence>
<dbReference type="Pfam" id="PF16861">
    <property type="entry name" value="Carbam_trans_C"/>
    <property type="match status" value="1"/>
</dbReference>
<organism evidence="2 3">
    <name type="scientific">Prochlorococcus phage P-SSM7</name>
    <dbReference type="NCBI Taxonomy" id="445688"/>
    <lineage>
        <taxon>Viruses</taxon>
        <taxon>Duplodnaviria</taxon>
        <taxon>Heunggongvirae</taxon>
        <taxon>Uroviricota</taxon>
        <taxon>Caudoviricetes</taxon>
        <taxon>Pantevenvirales</taxon>
        <taxon>Kyanoviridae</taxon>
        <taxon>Palaemonvirus</taxon>
        <taxon>Palaemonvirus pssm7</taxon>
    </lineage>
</organism>
<dbReference type="Gene3D" id="3.90.870.20">
    <property type="entry name" value="Carbamoyltransferase, C-terminal domain"/>
    <property type="match status" value="1"/>
</dbReference>
<accession>E3SNZ2</accession>
<keyword evidence="3" id="KW-1185">Reference proteome</keyword>
<dbReference type="PANTHER" id="PTHR34847:SF1">
    <property type="entry name" value="NODULATION PROTEIN U"/>
    <property type="match status" value="1"/>
</dbReference>
<evidence type="ECO:0000313" key="2">
    <source>
        <dbReference type="EMBL" id="ADO98879.1"/>
    </source>
</evidence>
<name>E3SNZ2_9CAUD</name>
<dbReference type="PANTHER" id="PTHR34847">
    <property type="entry name" value="NODULATION PROTEIN U"/>
    <property type="match status" value="1"/>
</dbReference>
<dbReference type="CDD" id="cd24033">
    <property type="entry name" value="ASKHA_NBD_NodU_CmcH-like_N"/>
    <property type="match status" value="1"/>
</dbReference>
<dbReference type="RefSeq" id="YP_004325055.1">
    <property type="nucleotide sequence ID" value="NC_015290.1"/>
</dbReference>
<dbReference type="InterPro" id="IPR038152">
    <property type="entry name" value="Carbam_trans_C_sf"/>
</dbReference>
<dbReference type="Proteomes" id="UP000006532">
    <property type="component" value="Segment"/>
</dbReference>
<dbReference type="InterPro" id="IPR031730">
    <property type="entry name" value="Carbam_trans_C"/>
</dbReference>
<dbReference type="Gene3D" id="3.30.420.40">
    <property type="match status" value="1"/>
</dbReference>
<evidence type="ECO:0000313" key="3">
    <source>
        <dbReference type="Proteomes" id="UP000006532"/>
    </source>
</evidence>
<dbReference type="SUPFAM" id="SSF53067">
    <property type="entry name" value="Actin-like ATPase domain"/>
    <property type="match status" value="1"/>
</dbReference>
<gene>
    <name evidence="2" type="ORF">PSSM7_228</name>
</gene>
<dbReference type="KEGG" id="vg:10329380"/>
<protein>
    <recommendedName>
        <fullName evidence="1">Carbamoyltransferase C-terminal domain-containing protein</fullName>
    </recommendedName>
</protein>
<evidence type="ECO:0000259" key="1">
    <source>
        <dbReference type="Pfam" id="PF16861"/>
    </source>
</evidence>
<feature type="domain" description="Carbamoyltransferase C-terminal" evidence="1">
    <location>
        <begin position="333"/>
        <end position="497"/>
    </location>
</feature>
<dbReference type="EMBL" id="GU071103">
    <property type="protein sequence ID" value="ADO98879.1"/>
    <property type="molecule type" value="Genomic_DNA"/>
</dbReference>
<dbReference type="GeneID" id="10329380"/>
<dbReference type="InterPro" id="IPR051338">
    <property type="entry name" value="NodU/CmcH_Carbamoyltrnsfr"/>
</dbReference>
<proteinExistence type="predicted"/>